<keyword evidence="8" id="KW-1185">Reference proteome</keyword>
<feature type="region of interest" description="Disordered" evidence="5">
    <location>
        <begin position="77"/>
        <end position="117"/>
    </location>
</feature>
<evidence type="ECO:0000313" key="8">
    <source>
        <dbReference type="Proteomes" id="UP000823561"/>
    </source>
</evidence>
<evidence type="ECO:0000256" key="5">
    <source>
        <dbReference type="SAM" id="MobiDB-lite"/>
    </source>
</evidence>
<evidence type="ECO:0000256" key="2">
    <source>
        <dbReference type="ARBA" id="ARBA00008543"/>
    </source>
</evidence>
<dbReference type="GO" id="GO:0031628">
    <property type="term" value="F:opioid receptor binding"/>
    <property type="evidence" value="ECO:0007669"/>
    <property type="project" value="TreeGrafter"/>
</dbReference>
<comment type="subcellular location">
    <subcellularLocation>
        <location evidence="1">Secreted</location>
    </subcellularLocation>
</comment>
<keyword evidence="4" id="KW-1015">Disulfide bond</keyword>
<dbReference type="InterPro" id="IPR006024">
    <property type="entry name" value="Opioid_neupept"/>
</dbReference>
<comment type="similarity">
    <text evidence="2">Belongs to the opioid neuropeptide precursor family.</text>
</comment>
<reference evidence="7" key="1">
    <citation type="submission" date="2020-10" db="EMBL/GenBank/DDBJ databases">
        <title>Chromosome-scale genome assembly of the Allis shad, Alosa alosa.</title>
        <authorList>
            <person name="Margot Z."/>
            <person name="Christophe K."/>
            <person name="Cabau C."/>
            <person name="Louis A."/>
            <person name="Berthelot C."/>
            <person name="Parey E."/>
            <person name="Roest Crollius H."/>
            <person name="Montfort J."/>
            <person name="Robinson-Rechavi M."/>
            <person name="Bucao C."/>
            <person name="Bouchez O."/>
            <person name="Gislard M."/>
            <person name="Lluch J."/>
            <person name="Milhes M."/>
            <person name="Lampietro C."/>
            <person name="Lopez Roques C."/>
            <person name="Donnadieu C."/>
            <person name="Braasch I."/>
            <person name="Desvignes T."/>
            <person name="Postlethwait J."/>
            <person name="Bobe J."/>
            <person name="Guiguen Y."/>
        </authorList>
    </citation>
    <scope>NUCLEOTIDE SEQUENCE</scope>
    <source>
        <strain evidence="7">M-15738</strain>
        <tissue evidence="7">Blood</tissue>
    </source>
</reference>
<dbReference type="GO" id="GO:0043025">
    <property type="term" value="C:neuronal cell body"/>
    <property type="evidence" value="ECO:0007669"/>
    <property type="project" value="TreeGrafter"/>
</dbReference>
<dbReference type="GO" id="GO:0007600">
    <property type="term" value="P:sensory perception"/>
    <property type="evidence" value="ECO:0007669"/>
    <property type="project" value="TreeGrafter"/>
</dbReference>
<protein>
    <recommendedName>
        <fullName evidence="9">Prepronociceptin</fullName>
    </recommendedName>
</protein>
<gene>
    <name evidence="7" type="ORF">AALO_G00110720</name>
</gene>
<evidence type="ECO:0000256" key="6">
    <source>
        <dbReference type="SAM" id="SignalP"/>
    </source>
</evidence>
<name>A0AAV6GPQ0_9TELE</name>
<dbReference type="PANTHER" id="PTHR11438:SF5">
    <property type="entry name" value="PREPRONOCICEPTIN"/>
    <property type="match status" value="1"/>
</dbReference>
<sequence length="260" mass="29219">MKTPLWTLLLLSLGAPVRGDCQRDCVSCGLLLPEHQAFSTLVCLLECEAQMSPALTWDLCQATVSQMPASRQLHEGAMTNRDDYGGPMSLEEGEEEEINQEEEQQQEQQQQPAMETRAAEWFRSALEAEQVRDALVNEEEDEERDRDRDGKASPDRQGVAGSDLEAASLHLAKRFGGFIKGRHSYRKLVGRDLPAPLSPEADGRSLQKRYGGFIGIRKSARKWNSQKRVSQLLRQYLSLTGRPVRFNNLSAPGLRRPIDL</sequence>
<dbReference type="GO" id="GO:0007268">
    <property type="term" value="P:chemical synaptic transmission"/>
    <property type="evidence" value="ECO:0007669"/>
    <property type="project" value="TreeGrafter"/>
</dbReference>
<dbReference type="EMBL" id="JADWDJ010000008">
    <property type="protein sequence ID" value="KAG5276870.1"/>
    <property type="molecule type" value="Genomic_DNA"/>
</dbReference>
<feature type="signal peptide" evidence="6">
    <location>
        <begin position="1"/>
        <end position="19"/>
    </location>
</feature>
<dbReference type="GO" id="GO:0030425">
    <property type="term" value="C:dendrite"/>
    <property type="evidence" value="ECO:0007669"/>
    <property type="project" value="TreeGrafter"/>
</dbReference>
<feature type="chain" id="PRO_5043641516" description="Prepronociceptin" evidence="6">
    <location>
        <begin position="20"/>
        <end position="260"/>
    </location>
</feature>
<keyword evidence="6" id="KW-0732">Signal</keyword>
<dbReference type="GO" id="GO:0007218">
    <property type="term" value="P:neuropeptide signaling pathway"/>
    <property type="evidence" value="ECO:0007669"/>
    <property type="project" value="InterPro"/>
</dbReference>
<comment type="caution">
    <text evidence="7">The sequence shown here is derived from an EMBL/GenBank/DDBJ whole genome shotgun (WGS) entry which is preliminary data.</text>
</comment>
<keyword evidence="3" id="KW-0964">Secreted</keyword>
<organism evidence="7 8">
    <name type="scientific">Alosa alosa</name>
    <name type="common">allis shad</name>
    <dbReference type="NCBI Taxonomy" id="278164"/>
    <lineage>
        <taxon>Eukaryota</taxon>
        <taxon>Metazoa</taxon>
        <taxon>Chordata</taxon>
        <taxon>Craniata</taxon>
        <taxon>Vertebrata</taxon>
        <taxon>Euteleostomi</taxon>
        <taxon>Actinopterygii</taxon>
        <taxon>Neopterygii</taxon>
        <taxon>Teleostei</taxon>
        <taxon>Clupei</taxon>
        <taxon>Clupeiformes</taxon>
        <taxon>Clupeoidei</taxon>
        <taxon>Clupeidae</taxon>
        <taxon>Alosa</taxon>
    </lineage>
</organism>
<evidence type="ECO:0008006" key="9">
    <source>
        <dbReference type="Google" id="ProtNLM"/>
    </source>
</evidence>
<proteinExistence type="inferred from homology"/>
<evidence type="ECO:0000256" key="1">
    <source>
        <dbReference type="ARBA" id="ARBA00004613"/>
    </source>
</evidence>
<dbReference type="Proteomes" id="UP000823561">
    <property type="component" value="Chromosome 8"/>
</dbReference>
<evidence type="ECO:0000313" key="7">
    <source>
        <dbReference type="EMBL" id="KAG5276870.1"/>
    </source>
</evidence>
<feature type="compositionally biased region" description="Basic and acidic residues" evidence="5">
    <location>
        <begin position="145"/>
        <end position="154"/>
    </location>
</feature>
<feature type="region of interest" description="Disordered" evidence="5">
    <location>
        <begin position="133"/>
        <end position="163"/>
    </location>
</feature>
<feature type="compositionally biased region" description="Acidic residues" evidence="5">
    <location>
        <begin position="91"/>
        <end position="105"/>
    </location>
</feature>
<accession>A0AAV6GPQ0</accession>
<dbReference type="AlphaFoldDB" id="A0AAV6GPQ0"/>
<dbReference type="Pfam" id="PF01160">
    <property type="entry name" value="Opiods_neuropep"/>
    <property type="match status" value="1"/>
</dbReference>
<dbReference type="PRINTS" id="PR01028">
    <property type="entry name" value="OPIOIDPRCRSR"/>
</dbReference>
<evidence type="ECO:0000256" key="4">
    <source>
        <dbReference type="ARBA" id="ARBA00023157"/>
    </source>
</evidence>
<evidence type="ECO:0000256" key="3">
    <source>
        <dbReference type="ARBA" id="ARBA00022525"/>
    </source>
</evidence>
<dbReference type="PANTHER" id="PTHR11438">
    <property type="entry name" value="PROENKEPHALIN"/>
    <property type="match status" value="1"/>
</dbReference>
<dbReference type="GO" id="GO:0043679">
    <property type="term" value="C:axon terminus"/>
    <property type="evidence" value="ECO:0007669"/>
    <property type="project" value="TreeGrafter"/>
</dbReference>
<dbReference type="GO" id="GO:0005886">
    <property type="term" value="C:plasma membrane"/>
    <property type="evidence" value="ECO:0007669"/>
    <property type="project" value="TreeGrafter"/>
</dbReference>
<dbReference type="GO" id="GO:0005576">
    <property type="term" value="C:extracellular region"/>
    <property type="evidence" value="ECO:0007669"/>
    <property type="project" value="UniProtKB-SubCell"/>
</dbReference>